<evidence type="ECO:0000313" key="2">
    <source>
        <dbReference type="EMBL" id="KAF1977499.1"/>
    </source>
</evidence>
<accession>A0A6A5VLZ8</accession>
<dbReference type="EMBL" id="ML976663">
    <property type="protein sequence ID" value="KAF1977499.1"/>
    <property type="molecule type" value="Genomic_DNA"/>
</dbReference>
<evidence type="ECO:0000313" key="3">
    <source>
        <dbReference type="Proteomes" id="UP000800036"/>
    </source>
</evidence>
<dbReference type="OrthoDB" id="3924768at2759"/>
<sequence length="384" mass="43485">MPTQEGATEKSGCSPRIPNESELEIKRLIALKEKESAMQHTSPGGTVYHIYPVKGKSHVRITATADAKQEHLLRRAWRKARKAHKAKEQREVNDGGITTKAKATAPTDSRSSKPQTVEVAQESISEKEDDVDAFYLHAPFLSPQTLYRGNSNKNPSTPLVLIHSSFLWRTYKLHYGTSLEAHKPRPWCPWRRRTQPSVQTSHTPRASSRTPSTQISQTLHDSGVAHLHWSYPFSRRTREYHFSYATLQFAWKGTRAPPPTATSKRHSFCRHFVRFNHLKLIAVLPSAEGRSAEEVCLARYTSSLSSAKHGRLEVFDEEAGRLYEAHVWDERGEWAEEERVEKVKRTTLYPLVVATAVCMVRSEKAKREVVGKWIKDAAEGAEGG</sequence>
<feature type="compositionally biased region" description="Polar residues" evidence="1">
    <location>
        <begin position="106"/>
        <end position="115"/>
    </location>
</feature>
<feature type="region of interest" description="Disordered" evidence="1">
    <location>
        <begin position="190"/>
        <end position="214"/>
    </location>
</feature>
<reference evidence="2" key="1">
    <citation type="journal article" date="2020" name="Stud. Mycol.">
        <title>101 Dothideomycetes genomes: a test case for predicting lifestyles and emergence of pathogens.</title>
        <authorList>
            <person name="Haridas S."/>
            <person name="Albert R."/>
            <person name="Binder M."/>
            <person name="Bloem J."/>
            <person name="Labutti K."/>
            <person name="Salamov A."/>
            <person name="Andreopoulos B."/>
            <person name="Baker S."/>
            <person name="Barry K."/>
            <person name="Bills G."/>
            <person name="Bluhm B."/>
            <person name="Cannon C."/>
            <person name="Castanera R."/>
            <person name="Culley D."/>
            <person name="Daum C."/>
            <person name="Ezra D."/>
            <person name="Gonzalez J."/>
            <person name="Henrissat B."/>
            <person name="Kuo A."/>
            <person name="Liang C."/>
            <person name="Lipzen A."/>
            <person name="Lutzoni F."/>
            <person name="Magnuson J."/>
            <person name="Mondo S."/>
            <person name="Nolan M."/>
            <person name="Ohm R."/>
            <person name="Pangilinan J."/>
            <person name="Park H.-J."/>
            <person name="Ramirez L."/>
            <person name="Alfaro M."/>
            <person name="Sun H."/>
            <person name="Tritt A."/>
            <person name="Yoshinaga Y."/>
            <person name="Zwiers L.-H."/>
            <person name="Turgeon B."/>
            <person name="Goodwin S."/>
            <person name="Spatafora J."/>
            <person name="Crous P."/>
            <person name="Grigoriev I."/>
        </authorList>
    </citation>
    <scope>NUCLEOTIDE SEQUENCE</scope>
    <source>
        <strain evidence="2">CBS 107.79</strain>
    </source>
</reference>
<evidence type="ECO:0000256" key="1">
    <source>
        <dbReference type="SAM" id="MobiDB-lite"/>
    </source>
</evidence>
<name>A0A6A5VLZ8_9PLEO</name>
<protein>
    <submittedName>
        <fullName evidence="2">Uncharacterized protein</fullName>
    </submittedName>
</protein>
<feature type="compositionally biased region" description="Polar residues" evidence="1">
    <location>
        <begin position="195"/>
        <end position="214"/>
    </location>
</feature>
<dbReference type="AlphaFoldDB" id="A0A6A5VLZ8"/>
<proteinExistence type="predicted"/>
<keyword evidence="3" id="KW-1185">Reference proteome</keyword>
<organism evidence="2 3">
    <name type="scientific">Bimuria novae-zelandiae CBS 107.79</name>
    <dbReference type="NCBI Taxonomy" id="1447943"/>
    <lineage>
        <taxon>Eukaryota</taxon>
        <taxon>Fungi</taxon>
        <taxon>Dikarya</taxon>
        <taxon>Ascomycota</taxon>
        <taxon>Pezizomycotina</taxon>
        <taxon>Dothideomycetes</taxon>
        <taxon>Pleosporomycetidae</taxon>
        <taxon>Pleosporales</taxon>
        <taxon>Massarineae</taxon>
        <taxon>Didymosphaeriaceae</taxon>
        <taxon>Bimuria</taxon>
    </lineage>
</organism>
<dbReference type="Proteomes" id="UP000800036">
    <property type="component" value="Unassembled WGS sequence"/>
</dbReference>
<feature type="region of interest" description="Disordered" evidence="1">
    <location>
        <begin position="1"/>
        <end position="21"/>
    </location>
</feature>
<feature type="region of interest" description="Disordered" evidence="1">
    <location>
        <begin position="80"/>
        <end position="116"/>
    </location>
</feature>
<gene>
    <name evidence="2" type="ORF">BU23DRAFT_298123</name>
</gene>